<comment type="similarity">
    <text evidence="1">Belongs to the glycosyltransferase 90 family.</text>
</comment>
<gene>
    <name evidence="4" type="ORF">ACHAXA_008028</name>
</gene>
<protein>
    <recommendedName>
        <fullName evidence="3">Glycosyl transferase CAP10 domain-containing protein</fullName>
    </recommendedName>
</protein>
<dbReference type="PANTHER" id="PTHR12203">
    <property type="entry name" value="KDEL LYS-ASP-GLU-LEU CONTAINING - RELATED"/>
    <property type="match status" value="1"/>
</dbReference>
<sequence>MKYQQFLAGITAVAVVFLGASLLGHSRFLSHVLGVVNNQSRIKAPVPNNIVMTSTNVSLARPMKLAPYSIEDLVEMSSVFFKTFGILVYDPIGDDFLLLDNNPMQRQKSSFAKLVSGFERFTSMLRTDFPERFRGPESPELVIAIGGGDYPHLQKSCYQNFPHISPDCTAKSAPILQFGSVYRYSEILPNMIAMPNPGHLICLSKWRFFRKSLHCSPFGQSGQDSELKFEDLIPQVIWRGKDFGYLGLLDNGLRRPYPDQDIESNINPGMKEVDVKTAAVIALTQLYDILLPRWKGVVLTAKAELEADRMKVDLSRHSSLPWVNIKFSEGTPPVYPTYYSDMAKFGIEALGDYMHTTELAKYKYQIDLGGGGGTTWTGTMQKLAMPGLLFHHLTPTKDYIHDWMQPWIHYIPVSEDLRDLREMFDWAEANPQAAKMISKNGSDLMRHMRSPEGLDEIYQQSFVEPVRRVIEAYLPVSVTHPGLSWTDVLTSLEGDSWVTTWRCSGLAGHDESCKRG</sequence>
<organism evidence="4 5">
    <name type="scientific">Cyclostephanos tholiformis</name>
    <dbReference type="NCBI Taxonomy" id="382380"/>
    <lineage>
        <taxon>Eukaryota</taxon>
        <taxon>Sar</taxon>
        <taxon>Stramenopiles</taxon>
        <taxon>Ochrophyta</taxon>
        <taxon>Bacillariophyta</taxon>
        <taxon>Coscinodiscophyceae</taxon>
        <taxon>Thalassiosirophycidae</taxon>
        <taxon>Stephanodiscales</taxon>
        <taxon>Stephanodiscaceae</taxon>
        <taxon>Cyclostephanos</taxon>
    </lineage>
</organism>
<reference evidence="4 5" key="1">
    <citation type="submission" date="2024-10" db="EMBL/GenBank/DDBJ databases">
        <title>Updated reference genomes for cyclostephanoid diatoms.</title>
        <authorList>
            <person name="Roberts W.R."/>
            <person name="Alverson A.J."/>
        </authorList>
    </citation>
    <scope>NUCLEOTIDE SEQUENCE [LARGE SCALE GENOMIC DNA]</scope>
    <source>
        <strain evidence="4 5">AJA228-03</strain>
    </source>
</reference>
<comment type="caution">
    <text evidence="4">The sequence shown here is derived from an EMBL/GenBank/DDBJ whole genome shotgun (WGS) entry which is preliminary data.</text>
</comment>
<evidence type="ECO:0000313" key="4">
    <source>
        <dbReference type="EMBL" id="KAL3811754.1"/>
    </source>
</evidence>
<dbReference type="Proteomes" id="UP001530377">
    <property type="component" value="Unassembled WGS sequence"/>
</dbReference>
<dbReference type="Pfam" id="PF05686">
    <property type="entry name" value="Glyco_transf_90"/>
    <property type="match status" value="1"/>
</dbReference>
<dbReference type="GO" id="GO:0016740">
    <property type="term" value="F:transferase activity"/>
    <property type="evidence" value="ECO:0007669"/>
    <property type="project" value="UniProtKB-KW"/>
</dbReference>
<name>A0ABD3RG37_9STRA</name>
<dbReference type="EMBL" id="JALLPB020000237">
    <property type="protein sequence ID" value="KAL3811754.1"/>
    <property type="molecule type" value="Genomic_DNA"/>
</dbReference>
<evidence type="ECO:0000256" key="2">
    <source>
        <dbReference type="ARBA" id="ARBA00022679"/>
    </source>
</evidence>
<dbReference type="PANTHER" id="PTHR12203:SF35">
    <property type="entry name" value="PROTEIN O-GLUCOSYLTRANSFERASE 1"/>
    <property type="match status" value="1"/>
</dbReference>
<dbReference type="InterPro" id="IPR051091">
    <property type="entry name" value="O-Glucosyltr/Glycosyltrsf_90"/>
</dbReference>
<dbReference type="AlphaFoldDB" id="A0ABD3RG37"/>
<evidence type="ECO:0000256" key="1">
    <source>
        <dbReference type="ARBA" id="ARBA00010118"/>
    </source>
</evidence>
<dbReference type="InterPro" id="IPR006598">
    <property type="entry name" value="CAP10"/>
</dbReference>
<dbReference type="SMART" id="SM00672">
    <property type="entry name" value="CAP10"/>
    <property type="match status" value="1"/>
</dbReference>
<keyword evidence="5" id="KW-1185">Reference proteome</keyword>
<evidence type="ECO:0000313" key="5">
    <source>
        <dbReference type="Proteomes" id="UP001530377"/>
    </source>
</evidence>
<accession>A0ABD3RG37</accession>
<feature type="domain" description="Glycosyl transferase CAP10" evidence="3">
    <location>
        <begin position="256"/>
        <end position="462"/>
    </location>
</feature>
<evidence type="ECO:0000259" key="3">
    <source>
        <dbReference type="SMART" id="SM00672"/>
    </source>
</evidence>
<proteinExistence type="inferred from homology"/>
<keyword evidence="2" id="KW-0808">Transferase</keyword>